<reference evidence="2 3" key="1">
    <citation type="submission" date="2024-06" db="EMBL/GenBank/DDBJ databases">
        <title>Pontibacter populi HYL7-15.</title>
        <authorList>
            <person name="Kim M.K."/>
        </authorList>
    </citation>
    <scope>NUCLEOTIDE SEQUENCE [LARGE SCALE GENOMIC DNA]</scope>
    <source>
        <strain evidence="2 3">HYL7-15</strain>
    </source>
</reference>
<dbReference type="RefSeq" id="WP_350411015.1">
    <property type="nucleotide sequence ID" value="NZ_JBEOKT010000003.1"/>
</dbReference>
<dbReference type="SUPFAM" id="SSF56935">
    <property type="entry name" value="Porins"/>
    <property type="match status" value="1"/>
</dbReference>
<accession>A0ABV1RQM8</accession>
<keyword evidence="1" id="KW-0732">Signal</keyword>
<evidence type="ECO:0008006" key="4">
    <source>
        <dbReference type="Google" id="ProtNLM"/>
    </source>
</evidence>
<evidence type="ECO:0000256" key="1">
    <source>
        <dbReference type="SAM" id="SignalP"/>
    </source>
</evidence>
<comment type="caution">
    <text evidence="2">The sequence shown here is derived from an EMBL/GenBank/DDBJ whole genome shotgun (WGS) entry which is preliminary data.</text>
</comment>
<gene>
    <name evidence="2" type="ORF">ABS362_04010</name>
</gene>
<dbReference type="PROSITE" id="PS51257">
    <property type="entry name" value="PROKAR_LIPOPROTEIN"/>
    <property type="match status" value="1"/>
</dbReference>
<sequence length="406" mass="46155">MRARAWIAVFILWLSACNALAQTDSVSIDSDTVTQTKPRKAILQNLQLKGYVKQLQTFILVRGLDSLLTENLLHNRLNFNYTIDTSLHVMAEVRTRIFYGDLLRQVPIYPQLIDSGNDVWDLSAMPVKSRSLLVHTMLDRAYLEYTKNQLEVRLGRQRINWGLNLVWNPNDIFNAYSYLDFDYEERPGSDAVRVRYFSGFAGGAEFAARLTTDPEKRTIAGLYKFNRSEYDIQFLGGVVGREAVLGLGWAGSIQDAGFKGEFTYFHPYRDPLDASGQLLASVSADYSFASSLYLHGSVLYNSKGEKNPQTLLLQAFQPGRLSVKELSPYRYNVFGQVSYTFHPLLTGRLATIYFPEDQAFFLNPVLTYSAFPNLDLDAIGQLFMDSEQGEFKATTKVIYARVKWSF</sequence>
<feature type="signal peptide" evidence="1">
    <location>
        <begin position="1"/>
        <end position="21"/>
    </location>
</feature>
<dbReference type="EMBL" id="JBEOKT010000003">
    <property type="protein sequence ID" value="MER2996695.1"/>
    <property type="molecule type" value="Genomic_DNA"/>
</dbReference>
<proteinExistence type="predicted"/>
<feature type="chain" id="PRO_5046514155" description="Alginate export domain-containing protein" evidence="1">
    <location>
        <begin position="22"/>
        <end position="406"/>
    </location>
</feature>
<evidence type="ECO:0000313" key="2">
    <source>
        <dbReference type="EMBL" id="MER2996695.1"/>
    </source>
</evidence>
<dbReference type="Proteomes" id="UP001476807">
    <property type="component" value="Unassembled WGS sequence"/>
</dbReference>
<protein>
    <recommendedName>
        <fullName evidence="4">Alginate export domain-containing protein</fullName>
    </recommendedName>
</protein>
<name>A0ABV1RQM8_9BACT</name>
<evidence type="ECO:0000313" key="3">
    <source>
        <dbReference type="Proteomes" id="UP001476807"/>
    </source>
</evidence>
<keyword evidence="3" id="KW-1185">Reference proteome</keyword>
<organism evidence="2 3">
    <name type="scientific">Pontibacter populi</name>
    <dbReference type="NCBI Taxonomy" id="890055"/>
    <lineage>
        <taxon>Bacteria</taxon>
        <taxon>Pseudomonadati</taxon>
        <taxon>Bacteroidota</taxon>
        <taxon>Cytophagia</taxon>
        <taxon>Cytophagales</taxon>
        <taxon>Hymenobacteraceae</taxon>
        <taxon>Pontibacter</taxon>
    </lineage>
</organism>